<dbReference type="SUPFAM" id="SSF51905">
    <property type="entry name" value="FAD/NAD(P)-binding domain"/>
    <property type="match status" value="1"/>
</dbReference>
<evidence type="ECO:0000256" key="5">
    <source>
        <dbReference type="ARBA" id="ARBA00022827"/>
    </source>
</evidence>
<protein>
    <recommendedName>
        <fullName evidence="9">Prenylcysteine lyase domain-containing protein</fullName>
    </recommendedName>
</protein>
<accession>A0AAD5Z011</accession>
<evidence type="ECO:0000256" key="2">
    <source>
        <dbReference type="ARBA" id="ARBA00009967"/>
    </source>
</evidence>
<feature type="signal peptide" evidence="8">
    <location>
        <begin position="1"/>
        <end position="15"/>
    </location>
</feature>
<evidence type="ECO:0000259" key="9">
    <source>
        <dbReference type="Pfam" id="PF07156"/>
    </source>
</evidence>
<proteinExistence type="inferred from homology"/>
<comment type="cofactor">
    <cofactor evidence="1">
        <name>FAD</name>
        <dbReference type="ChEBI" id="CHEBI:57692"/>
    </cofactor>
</comment>
<dbReference type="Pfam" id="PF13450">
    <property type="entry name" value="NAD_binding_8"/>
    <property type="match status" value="1"/>
</dbReference>
<evidence type="ECO:0000256" key="4">
    <source>
        <dbReference type="ARBA" id="ARBA00022729"/>
    </source>
</evidence>
<dbReference type="GO" id="GO:0030328">
    <property type="term" value="P:prenylcysteine catabolic process"/>
    <property type="evidence" value="ECO:0007669"/>
    <property type="project" value="InterPro"/>
</dbReference>
<evidence type="ECO:0000256" key="8">
    <source>
        <dbReference type="SAM" id="SignalP"/>
    </source>
</evidence>
<dbReference type="AlphaFoldDB" id="A0AAD5Z011"/>
<dbReference type="PANTHER" id="PTHR15944:SF0">
    <property type="entry name" value="PRENYLCYSTEINE LYASE DOMAIN-CONTAINING PROTEIN"/>
    <property type="match status" value="1"/>
</dbReference>
<comment type="similarity">
    <text evidence="2">Belongs to the prenylcysteine oxidase family.</text>
</comment>
<dbReference type="EMBL" id="JANIEX010000024">
    <property type="protein sequence ID" value="KAJ3575893.1"/>
    <property type="molecule type" value="Genomic_DNA"/>
</dbReference>
<reference evidence="10" key="1">
    <citation type="submission" date="2022-07" db="EMBL/GenBank/DDBJ databases">
        <title>Genome Sequence of Leucocoprinus birnbaumii.</title>
        <authorList>
            <person name="Buettner E."/>
        </authorList>
    </citation>
    <scope>NUCLEOTIDE SEQUENCE</scope>
    <source>
        <strain evidence="10">VT141</strain>
    </source>
</reference>
<dbReference type="InterPro" id="IPR017046">
    <property type="entry name" value="Prenylcysteine_Oxase1"/>
</dbReference>
<keyword evidence="6" id="KW-0560">Oxidoreductase</keyword>
<keyword evidence="7" id="KW-0325">Glycoprotein</keyword>
<organism evidence="10 11">
    <name type="scientific">Leucocoprinus birnbaumii</name>
    <dbReference type="NCBI Taxonomy" id="56174"/>
    <lineage>
        <taxon>Eukaryota</taxon>
        <taxon>Fungi</taxon>
        <taxon>Dikarya</taxon>
        <taxon>Basidiomycota</taxon>
        <taxon>Agaricomycotina</taxon>
        <taxon>Agaricomycetes</taxon>
        <taxon>Agaricomycetidae</taxon>
        <taxon>Agaricales</taxon>
        <taxon>Agaricineae</taxon>
        <taxon>Agaricaceae</taxon>
        <taxon>Leucocoprinus</taxon>
    </lineage>
</organism>
<dbReference type="GO" id="GO:0001735">
    <property type="term" value="F:prenylcysteine oxidase activity"/>
    <property type="evidence" value="ECO:0007669"/>
    <property type="project" value="InterPro"/>
</dbReference>
<dbReference type="GO" id="GO:0030327">
    <property type="term" value="P:prenylated protein catabolic process"/>
    <property type="evidence" value="ECO:0007669"/>
    <property type="project" value="TreeGrafter"/>
</dbReference>
<gene>
    <name evidence="10" type="ORF">NP233_g794</name>
</gene>
<evidence type="ECO:0000256" key="3">
    <source>
        <dbReference type="ARBA" id="ARBA00022630"/>
    </source>
</evidence>
<comment type="caution">
    <text evidence="10">The sequence shown here is derived from an EMBL/GenBank/DDBJ whole genome shotgun (WGS) entry which is preliminary data.</text>
</comment>
<name>A0AAD5Z011_9AGAR</name>
<keyword evidence="4 8" id="KW-0732">Signal</keyword>
<evidence type="ECO:0000256" key="1">
    <source>
        <dbReference type="ARBA" id="ARBA00001974"/>
    </source>
</evidence>
<evidence type="ECO:0000313" key="10">
    <source>
        <dbReference type="EMBL" id="KAJ3575893.1"/>
    </source>
</evidence>
<feature type="chain" id="PRO_5041911016" description="Prenylcysteine lyase domain-containing protein" evidence="8">
    <location>
        <begin position="16"/>
        <end position="541"/>
    </location>
</feature>
<dbReference type="InterPro" id="IPR036188">
    <property type="entry name" value="FAD/NAD-bd_sf"/>
</dbReference>
<keyword evidence="5" id="KW-0274">FAD</keyword>
<sequence>MKYATLILLLPGVIAFEIPFSVSKFFKHRTTGSGAEHVAEVVVSGGPVLEEPPASPRVAIIGAGAGGSSAAFWISKAKERFGLDIDVDVYERNDYIGGRSTVVYPYDNSSLPAVELGASIFVQANKNLWRASDEFNLTRNDFQETTDNMGIWDGENVIFTYEGGWRGTAKLLWRYGIRSPKRTQDIVTSMIQQYIGLYTKETPKWDSVAQLDAEYGWTELTGSSTMEYLLHKGVSRKYISEMVEAATRVNYGQNADAIHALEGLCSLATTGATGIDGGNFKIFEEFLKRSNAFVNLNTTVTSVLPAKSSQNWTVMTASGKKDYTAVILAAPFHSTDITVPQAVSQKIPKQPYVHLHVTLLSTTSQYPNPEYFAMSPSAQPARMMLTTFENVRKNGKAPEFNSLSYHGSVREGEWIVKIFSSEALSDDWLADVFNEQVGWVYRKEWDAYPKLPPTTTFPPVKLDKGFYYVNSFEPFISTMETETVSSRNVVDLLLHEEFNAAICGSNEFNSDSTNNTSNRTNDAITTTRKQDEDNYVYGWDC</sequence>
<evidence type="ECO:0000256" key="6">
    <source>
        <dbReference type="ARBA" id="ARBA00023002"/>
    </source>
</evidence>
<dbReference type="Pfam" id="PF07156">
    <property type="entry name" value="Prenylcys_lyase"/>
    <property type="match status" value="1"/>
</dbReference>
<evidence type="ECO:0000256" key="7">
    <source>
        <dbReference type="ARBA" id="ARBA00023180"/>
    </source>
</evidence>
<dbReference type="Proteomes" id="UP001213000">
    <property type="component" value="Unassembled WGS sequence"/>
</dbReference>
<dbReference type="InterPro" id="IPR010795">
    <property type="entry name" value="Prenylcys_lyase"/>
</dbReference>
<dbReference type="Gene3D" id="3.50.50.60">
    <property type="entry name" value="FAD/NAD(P)-binding domain"/>
    <property type="match status" value="1"/>
</dbReference>
<feature type="domain" description="Prenylcysteine lyase" evidence="9">
    <location>
        <begin position="167"/>
        <end position="499"/>
    </location>
</feature>
<dbReference type="PANTHER" id="PTHR15944">
    <property type="entry name" value="FARNESYLCYSTEINE LYASE"/>
    <property type="match status" value="1"/>
</dbReference>
<dbReference type="PIRSF" id="PIRSF036292">
    <property type="entry name" value="Prenylcysteine_oxidase"/>
    <property type="match status" value="1"/>
</dbReference>
<keyword evidence="3" id="KW-0285">Flavoprotein</keyword>
<evidence type="ECO:0000313" key="11">
    <source>
        <dbReference type="Proteomes" id="UP001213000"/>
    </source>
</evidence>
<keyword evidence="11" id="KW-1185">Reference proteome</keyword>